<gene>
    <name evidence="4" type="primary">copZ</name>
    <name evidence="4" type="ORF">JGUZn3_03850</name>
</gene>
<dbReference type="AlphaFoldDB" id="A0A7H1NPC6"/>
<dbReference type="InterPro" id="IPR006122">
    <property type="entry name" value="HMA_Cu_ion-bd"/>
</dbReference>
<dbReference type="GO" id="GO:0005507">
    <property type="term" value="F:copper ion binding"/>
    <property type="evidence" value="ECO:0007669"/>
    <property type="project" value="InterPro"/>
</dbReference>
<dbReference type="PROSITE" id="PS50846">
    <property type="entry name" value="HMA_2"/>
    <property type="match status" value="1"/>
</dbReference>
<dbReference type="PROSITE" id="PS01047">
    <property type="entry name" value="HMA_1"/>
    <property type="match status" value="1"/>
</dbReference>
<proteinExistence type="predicted"/>
<evidence type="ECO:0000313" key="4">
    <source>
        <dbReference type="EMBL" id="QNT77636.1"/>
    </source>
</evidence>
<dbReference type="Pfam" id="PF00403">
    <property type="entry name" value="HMA"/>
    <property type="match status" value="1"/>
</dbReference>
<organism evidence="4 5">
    <name type="scientific">Entomobacter blattae</name>
    <dbReference type="NCBI Taxonomy" id="2762277"/>
    <lineage>
        <taxon>Bacteria</taxon>
        <taxon>Pseudomonadati</taxon>
        <taxon>Pseudomonadota</taxon>
        <taxon>Alphaproteobacteria</taxon>
        <taxon>Acetobacterales</taxon>
        <taxon>Acetobacteraceae</taxon>
        <taxon>Entomobacter</taxon>
    </lineage>
</organism>
<evidence type="ECO:0000256" key="2">
    <source>
        <dbReference type="ARBA" id="ARBA00023008"/>
    </source>
</evidence>
<dbReference type="InterPro" id="IPR036163">
    <property type="entry name" value="HMA_dom_sf"/>
</dbReference>
<protein>
    <submittedName>
        <fullName evidence="4">Copper chaperone CopZ</fullName>
    </submittedName>
</protein>
<keyword evidence="1" id="KW-0479">Metal-binding</keyword>
<evidence type="ECO:0000256" key="1">
    <source>
        <dbReference type="ARBA" id="ARBA00022723"/>
    </source>
</evidence>
<feature type="domain" description="HMA" evidence="3">
    <location>
        <begin position="1"/>
        <end position="64"/>
    </location>
</feature>
<sequence length="64" mass="6836">MTQTFQVEGMTCNHCAQTVTDAVSALKGVEGVTVDLKKGEVHVNGAGNVKEIKEAIEEEGYIVK</sequence>
<keyword evidence="5" id="KW-1185">Reference proteome</keyword>
<dbReference type="RefSeq" id="WP_203414074.1">
    <property type="nucleotide sequence ID" value="NZ_CP060244.1"/>
</dbReference>
<dbReference type="EMBL" id="CP060244">
    <property type="protein sequence ID" value="QNT77636.1"/>
    <property type="molecule type" value="Genomic_DNA"/>
</dbReference>
<dbReference type="KEGG" id="ebla:JGUZn3_03850"/>
<dbReference type="InterPro" id="IPR006121">
    <property type="entry name" value="HMA_dom"/>
</dbReference>
<dbReference type="Gene3D" id="3.30.70.100">
    <property type="match status" value="1"/>
</dbReference>
<dbReference type="SUPFAM" id="SSF55008">
    <property type="entry name" value="HMA, heavy metal-associated domain"/>
    <property type="match status" value="1"/>
</dbReference>
<dbReference type="CDD" id="cd00371">
    <property type="entry name" value="HMA"/>
    <property type="match status" value="1"/>
</dbReference>
<keyword evidence="2" id="KW-0186">Copper</keyword>
<evidence type="ECO:0000259" key="3">
    <source>
        <dbReference type="PROSITE" id="PS50846"/>
    </source>
</evidence>
<name>A0A7H1NPC6_9PROT</name>
<evidence type="ECO:0000313" key="5">
    <source>
        <dbReference type="Proteomes" id="UP000516349"/>
    </source>
</evidence>
<dbReference type="InterPro" id="IPR017969">
    <property type="entry name" value="Heavy-metal-associated_CS"/>
</dbReference>
<dbReference type="Proteomes" id="UP000516349">
    <property type="component" value="Chromosome"/>
</dbReference>
<reference evidence="4 5" key="1">
    <citation type="submission" date="2020-08" db="EMBL/GenBank/DDBJ databases">
        <title>Complete genome sequence of Entomobacter blattae G55GP.</title>
        <authorList>
            <person name="Poehlein A."/>
            <person name="Guzman J."/>
            <person name="Daniel R."/>
            <person name="Vilcinskas A."/>
        </authorList>
    </citation>
    <scope>NUCLEOTIDE SEQUENCE [LARGE SCALE GENOMIC DNA]</scope>
    <source>
        <strain evidence="4 5">G55GP</strain>
    </source>
</reference>
<accession>A0A7H1NPC6</accession>
<dbReference type="NCBIfam" id="TIGR00003">
    <property type="entry name" value="copper ion binding protein"/>
    <property type="match status" value="1"/>
</dbReference>